<dbReference type="Proteomes" id="UP000887580">
    <property type="component" value="Unplaced"/>
</dbReference>
<organism evidence="1 2">
    <name type="scientific">Panagrolaimus sp. PS1159</name>
    <dbReference type="NCBI Taxonomy" id="55785"/>
    <lineage>
        <taxon>Eukaryota</taxon>
        <taxon>Metazoa</taxon>
        <taxon>Ecdysozoa</taxon>
        <taxon>Nematoda</taxon>
        <taxon>Chromadorea</taxon>
        <taxon>Rhabditida</taxon>
        <taxon>Tylenchina</taxon>
        <taxon>Panagrolaimomorpha</taxon>
        <taxon>Panagrolaimoidea</taxon>
        <taxon>Panagrolaimidae</taxon>
        <taxon>Panagrolaimus</taxon>
    </lineage>
</organism>
<name>A0AC35EVK7_9BILA</name>
<reference evidence="2" key="1">
    <citation type="submission" date="2022-11" db="UniProtKB">
        <authorList>
            <consortium name="WormBaseParasite"/>
        </authorList>
    </citation>
    <scope>IDENTIFICATION</scope>
</reference>
<dbReference type="WBParaSite" id="PS1159_v2.g1049.t1">
    <property type="protein sequence ID" value="PS1159_v2.g1049.t1"/>
    <property type="gene ID" value="PS1159_v2.g1049"/>
</dbReference>
<accession>A0AC35EVK7</accession>
<evidence type="ECO:0000313" key="2">
    <source>
        <dbReference type="WBParaSite" id="PS1159_v2.g1049.t1"/>
    </source>
</evidence>
<evidence type="ECO:0000313" key="1">
    <source>
        <dbReference type="Proteomes" id="UP000887580"/>
    </source>
</evidence>
<protein>
    <submittedName>
        <fullName evidence="2">Uncharacterized protein</fullName>
    </submittedName>
</protein>
<proteinExistence type="predicted"/>
<sequence>MASNQNNNAANNAIPDSDGEDAVSQNGTNTPKHRQPPIRQNEDPLRQSNTNLRQQLVAQSEANERAMQALQLREAQLRQQASVRRRSRSTNRQSFLQSLPAPRQNHEYSMQQPPIPPFQPYYGYAPQYVYAPPNHAAPIQQNIRQPNPAQIRLPLTASDHSIAPPTPTNGQRQPITAPVRRTGNTLAPAGTFTIYGKIRNQCAKATCGVISARGYDAVCHLAFRQYYTFVKFKSGAILSLLPQQLQTFITSEVADTTLQLACESNASINQLDTNAWALFLRQTIDVTFTGFWKKSLLFSILDSFVNLQFCYFQHIQWPGIWMNDLRQHLPRVAVLFLDARQSANSTFLSCVKHITMGAHERQHQYSILILQVTDFPTGPALDDYLVHIHQYVSEKALILVNDVADDAYLRVLRHRDFHLASIIHFDADYLLFETQVNDVSFTIGFLVPANPQTH</sequence>